<organism evidence="7 8">
    <name type="scientific">Streptomyces ambofaciens (strain ATCC 23877 / 3486 / DSM 40053 / JCM 4204 / NBRC 12836 / NRRL B-2516)</name>
    <dbReference type="NCBI Taxonomy" id="278992"/>
    <lineage>
        <taxon>Bacteria</taxon>
        <taxon>Bacillati</taxon>
        <taxon>Actinomycetota</taxon>
        <taxon>Actinomycetes</taxon>
        <taxon>Kitasatosporales</taxon>
        <taxon>Streptomycetaceae</taxon>
        <taxon>Streptomyces</taxon>
    </lineage>
</organism>
<dbReference type="PANTHER" id="PTHR43649:SF33">
    <property type="entry name" value="POLYGALACTURONAN_RHAMNOGALACTURONAN-BINDING PROTEIN YTCQ"/>
    <property type="match status" value="1"/>
</dbReference>
<evidence type="ECO:0000256" key="1">
    <source>
        <dbReference type="ARBA" id="ARBA00022475"/>
    </source>
</evidence>
<dbReference type="Gene3D" id="3.40.190.10">
    <property type="entry name" value="Periplasmic binding protein-like II"/>
    <property type="match status" value="2"/>
</dbReference>
<keyword evidence="1" id="KW-1003">Cell membrane</keyword>
<keyword evidence="3" id="KW-0472">Membrane</keyword>
<name>A0A0K2AY74_STRA7</name>
<gene>
    <name evidence="7" type="ORF">SAM23877_4868</name>
</gene>
<sequence length="440" mass="47928">MGKKTLGVALLTTAMLTVAGCSGGGSPNADETAAAPVNPDGVSGDITVLTNRTDLIQDGTMKKYAAEFNKTYPEVKVGFEGLTDYEGEVKIRMNTEDYGDVLLIPGVIAKGDYPKFFAPLGDTSTMKSTYRFTDKTDVDGRTYGIATFGTANGFVYNKALWKQAGISEWPTTTRQFLDDLRAVERKTGATPYYTNFKDGWPLSGTWTNSVGSVSCDSQASDKLAEMDKPWEEGTDLHALDTLLHDIVHEKLSEKDPATTNWESSKTLLAKGEVGSMMLGSWAINQMRDAAEKAGENPDDIGFMPVPAQEGGRFCATLVSDYQQAVNVHSDHKSAARAWIDWFTEKSGYAAKEGAVSALKSEGMPDTLQEYVDNDVKIVERSEARTSEVNAIDNASEIGLAKPDYRQKLIDIARGAVDGTLDGYFDELDERWSQARRTVGS</sequence>
<keyword evidence="2 6" id="KW-0732">Signal</keyword>
<evidence type="ECO:0000313" key="7">
    <source>
        <dbReference type="EMBL" id="AKZ57913.1"/>
    </source>
</evidence>
<feature type="chain" id="PRO_5038376703" evidence="6">
    <location>
        <begin position="20"/>
        <end position="440"/>
    </location>
</feature>
<keyword evidence="7" id="KW-0813">Transport</keyword>
<dbReference type="AlphaFoldDB" id="A0A0K2AY74"/>
<dbReference type="RefSeq" id="WP_053136528.1">
    <property type="nucleotide sequence ID" value="NZ_CP012382.1"/>
</dbReference>
<evidence type="ECO:0000256" key="6">
    <source>
        <dbReference type="SAM" id="SignalP"/>
    </source>
</evidence>
<dbReference type="SUPFAM" id="SSF53850">
    <property type="entry name" value="Periplasmic binding protein-like II"/>
    <property type="match status" value="1"/>
</dbReference>
<dbReference type="PROSITE" id="PS51257">
    <property type="entry name" value="PROKAR_LIPOPROTEIN"/>
    <property type="match status" value="1"/>
</dbReference>
<protein>
    <submittedName>
        <fullName evidence="7">Putative sugar transport system sugar-binding lipoprotein SC2H4.13c</fullName>
    </submittedName>
</protein>
<dbReference type="Pfam" id="PF01547">
    <property type="entry name" value="SBP_bac_1"/>
    <property type="match status" value="1"/>
</dbReference>
<evidence type="ECO:0000256" key="3">
    <source>
        <dbReference type="ARBA" id="ARBA00023136"/>
    </source>
</evidence>
<keyword evidence="7" id="KW-0762">Sugar transport</keyword>
<proteinExistence type="predicted"/>
<reference evidence="8" key="1">
    <citation type="journal article" date="2015" name="J. Biotechnol.">
        <title>Complete genome sequence of Streptomyces ambofaciens ATCC 23877, the spiramycin producer.</title>
        <authorList>
            <person name="Thibessard A."/>
            <person name="Haas D."/>
            <person name="Gerbaud C."/>
            <person name="Aigle B."/>
            <person name="Lautru S."/>
            <person name="Pernodet J.L."/>
            <person name="Leblond P."/>
        </authorList>
    </citation>
    <scope>NUCLEOTIDE SEQUENCE [LARGE SCALE GENOMIC DNA]</scope>
    <source>
        <strain evidence="8">ATCC 23877 / 3486 / DSM 40053 / JCM 4204 / NBRC 12836 / NRRL B-2516</strain>
    </source>
</reference>
<dbReference type="Proteomes" id="UP000061018">
    <property type="component" value="Chromosome"/>
</dbReference>
<keyword evidence="5 7" id="KW-0449">Lipoprotein</keyword>
<evidence type="ECO:0000313" key="8">
    <source>
        <dbReference type="Proteomes" id="UP000061018"/>
    </source>
</evidence>
<accession>A0A0K2AY74</accession>
<dbReference type="InterPro" id="IPR006059">
    <property type="entry name" value="SBP"/>
</dbReference>
<evidence type="ECO:0000256" key="5">
    <source>
        <dbReference type="ARBA" id="ARBA00023288"/>
    </source>
</evidence>
<evidence type="ECO:0000256" key="4">
    <source>
        <dbReference type="ARBA" id="ARBA00023139"/>
    </source>
</evidence>
<dbReference type="PANTHER" id="PTHR43649">
    <property type="entry name" value="ARABINOSE-BINDING PROTEIN-RELATED"/>
    <property type="match status" value="1"/>
</dbReference>
<evidence type="ECO:0000256" key="2">
    <source>
        <dbReference type="ARBA" id="ARBA00022729"/>
    </source>
</evidence>
<keyword evidence="4" id="KW-0564">Palmitate</keyword>
<dbReference type="InterPro" id="IPR050490">
    <property type="entry name" value="Bact_solute-bd_prot1"/>
</dbReference>
<dbReference type="STRING" id="1889.SAM40697_4386"/>
<dbReference type="EMBL" id="CP012382">
    <property type="protein sequence ID" value="AKZ57913.1"/>
    <property type="molecule type" value="Genomic_DNA"/>
</dbReference>
<dbReference type="KEGG" id="samb:SAM23877_4868"/>
<feature type="signal peptide" evidence="6">
    <location>
        <begin position="1"/>
        <end position="19"/>
    </location>
</feature>